<dbReference type="EMBL" id="JARWBG010000044">
    <property type="protein sequence ID" value="MDH2392573.1"/>
    <property type="molecule type" value="Genomic_DNA"/>
</dbReference>
<feature type="domain" description="Penicillin-binding protein transpeptidase" evidence="10">
    <location>
        <begin position="371"/>
        <end position="574"/>
    </location>
</feature>
<keyword evidence="4 12" id="KW-0808">Transferase</keyword>
<keyword evidence="9" id="KW-0472">Membrane</keyword>
<dbReference type="Pfam" id="PF00912">
    <property type="entry name" value="Transgly"/>
    <property type="match status" value="1"/>
</dbReference>
<proteinExistence type="predicted"/>
<gene>
    <name evidence="12" type="ORF">QCN29_28100</name>
</gene>
<evidence type="ECO:0000259" key="11">
    <source>
        <dbReference type="Pfam" id="PF00912"/>
    </source>
</evidence>
<evidence type="ECO:0000256" key="5">
    <source>
        <dbReference type="ARBA" id="ARBA00022801"/>
    </source>
</evidence>
<dbReference type="Gene3D" id="3.40.710.10">
    <property type="entry name" value="DD-peptidase/beta-lactamase superfamily"/>
    <property type="match status" value="1"/>
</dbReference>
<evidence type="ECO:0000256" key="1">
    <source>
        <dbReference type="ARBA" id="ARBA00022645"/>
    </source>
</evidence>
<dbReference type="InterPro" id="IPR050396">
    <property type="entry name" value="Glycosyltr_51/Transpeptidase"/>
</dbReference>
<protein>
    <submittedName>
        <fullName evidence="12">Transglycosylase domain-containing protein</fullName>
        <ecNumber evidence="12">2.4.-.-</ecNumber>
    </submittedName>
</protein>
<dbReference type="InterPro" id="IPR012338">
    <property type="entry name" value="Beta-lactam/transpept-like"/>
</dbReference>
<dbReference type="PANTHER" id="PTHR32282">
    <property type="entry name" value="BINDING PROTEIN TRANSPEPTIDASE, PUTATIVE-RELATED"/>
    <property type="match status" value="1"/>
</dbReference>
<evidence type="ECO:0000256" key="8">
    <source>
        <dbReference type="ARBA" id="ARBA00049902"/>
    </source>
</evidence>
<dbReference type="RefSeq" id="WP_279931689.1">
    <property type="nucleotide sequence ID" value="NZ_JARWBG010000044.1"/>
</dbReference>
<sequence length="663" mass="70952">MIRRRGRSTWAPGRSAAPVGLLRFRVDYPRRGRRGPARFLPSWRQLLGLVLLGFAAVAGLVGWVYATTTIPDPNADAQAEATVYYWADGTQMVSTGPVNRQSVPLSEIPLSLQNAAIAAENADFRSDPGFSVSGLARAAVNVVRGGELQGGSTITQQYVKNTFLTQEQSVERKLRELCLAVKLSRSRSKDQILQGYLNTSWFGRNSYGVQAAARAYYGTDVRQLDPSRSALLVALLKNGDLHDPALGEEHRRRAETRWRYVLDRQVELGLMTREERAAYSVFPEPRPREVANGLAGQVGYLVDAANKDLRNRAGLTPEALGRGGYHIRTTFDRAAVERLRRAVEGAADEALDPALRAADGDVQFGAASVRTADGSVLALYGGPDATRHFASNADTAGVPVGSAFKPFVLAAALEQGDAARGEDRAVAGSGLLDTAVPPLAGVDEVTSSGTLALRRALVRGDPDAFRRLGSAVGPRQVRNVAIASGLLPHSMAEPDSSFALGTSTPSAIRMAGAYATFAREGRRTAPYSVASATYRGAPLEGLERPGGRQVMAPQTARELTRALRDVAVDAVDAGTLRSLGPIAAGRTDDGDRLPAAWFVGYGEELSTAVTVFRSDSEGGGLLPLDEPVTDTAGRGDTLPLRVWSTYMKADREQASTERTRRGL</sequence>
<feature type="transmembrane region" description="Helical" evidence="9">
    <location>
        <begin position="46"/>
        <end position="66"/>
    </location>
</feature>
<organism evidence="12 13">
    <name type="scientific">Streptomyces chengmaiensis</name>
    <dbReference type="NCBI Taxonomy" id="3040919"/>
    <lineage>
        <taxon>Bacteria</taxon>
        <taxon>Bacillati</taxon>
        <taxon>Actinomycetota</taxon>
        <taxon>Actinomycetes</taxon>
        <taxon>Kitasatosporales</taxon>
        <taxon>Streptomycetaceae</taxon>
        <taxon>Streptomyces</taxon>
    </lineage>
</organism>
<dbReference type="SUPFAM" id="SSF53955">
    <property type="entry name" value="Lysozyme-like"/>
    <property type="match status" value="1"/>
</dbReference>
<evidence type="ECO:0000256" key="2">
    <source>
        <dbReference type="ARBA" id="ARBA00022670"/>
    </source>
</evidence>
<keyword evidence="3 12" id="KW-0328">Glycosyltransferase</keyword>
<dbReference type="InterPro" id="IPR001460">
    <property type="entry name" value="PCN-bd_Tpept"/>
</dbReference>
<evidence type="ECO:0000256" key="4">
    <source>
        <dbReference type="ARBA" id="ARBA00022679"/>
    </source>
</evidence>
<reference evidence="12 13" key="1">
    <citation type="submission" date="2023-04" db="EMBL/GenBank/DDBJ databases">
        <title>Streptomyces chengmaiensis sp. nov. isolated from the stem of mangrove plant in Hainan.</title>
        <authorList>
            <person name="Huang X."/>
            <person name="Zhou S."/>
            <person name="Chu X."/>
            <person name="Xie Y."/>
            <person name="Lin Y."/>
        </authorList>
    </citation>
    <scope>NUCLEOTIDE SEQUENCE [LARGE SCALE GENOMIC DNA]</scope>
    <source>
        <strain evidence="12 13">HNM0663</strain>
    </source>
</reference>
<dbReference type="InterPro" id="IPR023346">
    <property type="entry name" value="Lysozyme-like_dom_sf"/>
</dbReference>
<keyword evidence="6" id="KW-0511">Multifunctional enzyme</keyword>
<keyword evidence="9" id="KW-0812">Transmembrane</keyword>
<dbReference type="Proteomes" id="UP001223144">
    <property type="component" value="Unassembled WGS sequence"/>
</dbReference>
<dbReference type="EC" id="2.4.-.-" evidence="12"/>
<name>A0ABT6HV34_9ACTN</name>
<dbReference type="Pfam" id="PF00905">
    <property type="entry name" value="Transpeptidase"/>
    <property type="match status" value="1"/>
</dbReference>
<keyword evidence="5" id="KW-0378">Hydrolase</keyword>
<dbReference type="PANTHER" id="PTHR32282:SF34">
    <property type="entry name" value="PENICILLIN-BINDING PROTEIN 1A"/>
    <property type="match status" value="1"/>
</dbReference>
<evidence type="ECO:0000256" key="7">
    <source>
        <dbReference type="ARBA" id="ARBA00034000"/>
    </source>
</evidence>
<comment type="catalytic activity">
    <reaction evidence="7">
        <text>Preferential cleavage: (Ac)2-L-Lys-D-Ala-|-D-Ala. Also transpeptidation of peptidyl-alanyl moieties that are N-acyl substituents of D-alanine.</text>
        <dbReference type="EC" id="3.4.16.4"/>
    </reaction>
</comment>
<dbReference type="SUPFAM" id="SSF56601">
    <property type="entry name" value="beta-lactamase/transpeptidase-like"/>
    <property type="match status" value="1"/>
</dbReference>
<keyword evidence="2" id="KW-0645">Protease</keyword>
<accession>A0ABT6HV34</accession>
<evidence type="ECO:0000313" key="12">
    <source>
        <dbReference type="EMBL" id="MDH2392573.1"/>
    </source>
</evidence>
<feature type="domain" description="Glycosyl transferase family 51" evidence="11">
    <location>
        <begin position="95"/>
        <end position="264"/>
    </location>
</feature>
<keyword evidence="13" id="KW-1185">Reference proteome</keyword>
<evidence type="ECO:0000313" key="13">
    <source>
        <dbReference type="Proteomes" id="UP001223144"/>
    </source>
</evidence>
<evidence type="ECO:0000259" key="10">
    <source>
        <dbReference type="Pfam" id="PF00905"/>
    </source>
</evidence>
<dbReference type="GO" id="GO:0016757">
    <property type="term" value="F:glycosyltransferase activity"/>
    <property type="evidence" value="ECO:0007669"/>
    <property type="project" value="UniProtKB-KW"/>
</dbReference>
<comment type="caution">
    <text evidence="12">The sequence shown here is derived from an EMBL/GenBank/DDBJ whole genome shotgun (WGS) entry which is preliminary data.</text>
</comment>
<dbReference type="InterPro" id="IPR001264">
    <property type="entry name" value="Glyco_trans_51"/>
</dbReference>
<comment type="catalytic activity">
    <reaction evidence="8">
        <text>[GlcNAc-(1-&gt;4)-Mur2Ac(oyl-L-Ala-gamma-D-Glu-L-Lys-D-Ala-D-Ala)](n)-di-trans,octa-cis-undecaprenyl diphosphate + beta-D-GlcNAc-(1-&gt;4)-Mur2Ac(oyl-L-Ala-gamma-D-Glu-L-Lys-D-Ala-D-Ala)-di-trans,octa-cis-undecaprenyl diphosphate = [GlcNAc-(1-&gt;4)-Mur2Ac(oyl-L-Ala-gamma-D-Glu-L-Lys-D-Ala-D-Ala)](n+1)-di-trans,octa-cis-undecaprenyl diphosphate + di-trans,octa-cis-undecaprenyl diphosphate + H(+)</text>
        <dbReference type="Rhea" id="RHEA:23708"/>
        <dbReference type="Rhea" id="RHEA-COMP:9602"/>
        <dbReference type="Rhea" id="RHEA-COMP:9603"/>
        <dbReference type="ChEBI" id="CHEBI:15378"/>
        <dbReference type="ChEBI" id="CHEBI:58405"/>
        <dbReference type="ChEBI" id="CHEBI:60033"/>
        <dbReference type="ChEBI" id="CHEBI:78435"/>
        <dbReference type="EC" id="2.4.99.28"/>
    </reaction>
</comment>
<keyword evidence="1" id="KW-0121">Carboxypeptidase</keyword>
<dbReference type="Gene3D" id="1.10.3810.10">
    <property type="entry name" value="Biosynthetic peptidoglycan transglycosylase-like"/>
    <property type="match status" value="1"/>
</dbReference>
<keyword evidence="9" id="KW-1133">Transmembrane helix</keyword>
<evidence type="ECO:0000256" key="9">
    <source>
        <dbReference type="SAM" id="Phobius"/>
    </source>
</evidence>
<dbReference type="InterPro" id="IPR036950">
    <property type="entry name" value="PBP_transglycosylase"/>
</dbReference>
<evidence type="ECO:0000256" key="3">
    <source>
        <dbReference type="ARBA" id="ARBA00022676"/>
    </source>
</evidence>
<evidence type="ECO:0000256" key="6">
    <source>
        <dbReference type="ARBA" id="ARBA00023268"/>
    </source>
</evidence>